<dbReference type="InterPro" id="IPR039420">
    <property type="entry name" value="WalR-like"/>
</dbReference>
<keyword evidence="3" id="KW-0805">Transcription regulation</keyword>
<evidence type="ECO:0000256" key="2">
    <source>
        <dbReference type="ARBA" id="ARBA00023012"/>
    </source>
</evidence>
<evidence type="ECO:0000256" key="6">
    <source>
        <dbReference type="PROSITE-ProRule" id="PRU00169"/>
    </source>
</evidence>
<dbReference type="PANTHER" id="PTHR48111:SF1">
    <property type="entry name" value="TWO-COMPONENT RESPONSE REGULATOR ORR33"/>
    <property type="match status" value="1"/>
</dbReference>
<keyword evidence="10" id="KW-1185">Reference proteome</keyword>
<dbReference type="Pfam" id="PF00072">
    <property type="entry name" value="Response_reg"/>
    <property type="match status" value="1"/>
</dbReference>
<dbReference type="Pfam" id="PF00196">
    <property type="entry name" value="GerE"/>
    <property type="match status" value="1"/>
</dbReference>
<dbReference type="AlphaFoldDB" id="A0A1G9G224"/>
<sequence length="364" mass="39388">MAAPKHPSPAKGEEERALILVCEDEPDLLEDLSAVLTEAGYDVLAETSAEAALARLDSVRADVILSDITLPGIDGMTFLRRVRQTRPDLNDVPFILLTGFADRSDILAGKRAGADDYLVKPVDYDLLVAAVDAQLRLAARIASVHGHPHQDDAVAGLVRAVNRLDFGLVLLDMRGRICFSNRAARRLSQELSPPTRNWLRHAIGEADYMQSINAAYDSLRQGGCHHSAAVISQDLPQDSWRLVVLSDLGSLPVRPGDPMMMALILGFDAARRLGVRLIAQAAGLTAGEAAVAELLARGLRLKDIADQLAISLTTVNFHLRNIFQKTMTSRQADLMLLLRSVPLAECPHCTDPKGQAGPPSRPAT</sequence>
<dbReference type="PRINTS" id="PR00038">
    <property type="entry name" value="HTHLUXR"/>
</dbReference>
<reference evidence="10" key="1">
    <citation type="submission" date="2016-10" db="EMBL/GenBank/DDBJ databases">
        <authorList>
            <person name="Varghese N."/>
            <person name="Submissions S."/>
        </authorList>
    </citation>
    <scope>NUCLEOTIDE SEQUENCE [LARGE SCALE GENOMIC DNA]</scope>
    <source>
        <strain evidence="10">CGMCC 1.7655</strain>
    </source>
</reference>
<feature type="domain" description="HTH luxR-type" evidence="7">
    <location>
        <begin position="277"/>
        <end position="342"/>
    </location>
</feature>
<organism evidence="9 10">
    <name type="scientific">Paracoccus chinensis</name>
    <dbReference type="NCBI Taxonomy" id="525640"/>
    <lineage>
        <taxon>Bacteria</taxon>
        <taxon>Pseudomonadati</taxon>
        <taxon>Pseudomonadota</taxon>
        <taxon>Alphaproteobacteria</taxon>
        <taxon>Rhodobacterales</taxon>
        <taxon>Paracoccaceae</taxon>
        <taxon>Paracoccus</taxon>
    </lineage>
</organism>
<feature type="modified residue" description="4-aspartylphosphate" evidence="6">
    <location>
        <position position="67"/>
    </location>
</feature>
<dbReference type="CDD" id="cd06170">
    <property type="entry name" value="LuxR_C_like"/>
    <property type="match status" value="1"/>
</dbReference>
<dbReference type="CDD" id="cd17574">
    <property type="entry name" value="REC_OmpR"/>
    <property type="match status" value="1"/>
</dbReference>
<dbReference type="SUPFAM" id="SSF46894">
    <property type="entry name" value="C-terminal effector domain of the bipartite response regulators"/>
    <property type="match status" value="1"/>
</dbReference>
<evidence type="ECO:0000259" key="8">
    <source>
        <dbReference type="PROSITE" id="PS50110"/>
    </source>
</evidence>
<dbReference type="PANTHER" id="PTHR48111">
    <property type="entry name" value="REGULATOR OF RPOS"/>
    <property type="match status" value="1"/>
</dbReference>
<dbReference type="InterPro" id="IPR000792">
    <property type="entry name" value="Tscrpt_reg_LuxR_C"/>
</dbReference>
<dbReference type="RefSeq" id="WP_175558776.1">
    <property type="nucleotide sequence ID" value="NZ_FNGE01000004.1"/>
</dbReference>
<proteinExistence type="predicted"/>
<dbReference type="GO" id="GO:0006355">
    <property type="term" value="P:regulation of DNA-templated transcription"/>
    <property type="evidence" value="ECO:0007669"/>
    <property type="project" value="InterPro"/>
</dbReference>
<evidence type="ECO:0000256" key="3">
    <source>
        <dbReference type="ARBA" id="ARBA00023015"/>
    </source>
</evidence>
<feature type="domain" description="Response regulatory" evidence="8">
    <location>
        <begin position="18"/>
        <end position="135"/>
    </location>
</feature>
<evidence type="ECO:0000259" key="7">
    <source>
        <dbReference type="PROSITE" id="PS50043"/>
    </source>
</evidence>
<dbReference type="PROSITE" id="PS50110">
    <property type="entry name" value="RESPONSE_REGULATORY"/>
    <property type="match status" value="1"/>
</dbReference>
<name>A0A1G9G224_9RHOB</name>
<dbReference type="InterPro" id="IPR001789">
    <property type="entry name" value="Sig_transdc_resp-reg_receiver"/>
</dbReference>
<evidence type="ECO:0000313" key="10">
    <source>
        <dbReference type="Proteomes" id="UP000199555"/>
    </source>
</evidence>
<dbReference type="Gene3D" id="3.40.50.2300">
    <property type="match status" value="1"/>
</dbReference>
<dbReference type="Gene3D" id="1.10.10.10">
    <property type="entry name" value="Winged helix-like DNA-binding domain superfamily/Winged helix DNA-binding domain"/>
    <property type="match status" value="1"/>
</dbReference>
<dbReference type="SMART" id="SM00448">
    <property type="entry name" value="REC"/>
    <property type="match status" value="1"/>
</dbReference>
<dbReference type="STRING" id="525640.SAMN04487971_104175"/>
<evidence type="ECO:0000313" key="9">
    <source>
        <dbReference type="EMBL" id="SDK94353.1"/>
    </source>
</evidence>
<dbReference type="EMBL" id="FNGE01000004">
    <property type="protein sequence ID" value="SDK94353.1"/>
    <property type="molecule type" value="Genomic_DNA"/>
</dbReference>
<dbReference type="GO" id="GO:0000976">
    <property type="term" value="F:transcription cis-regulatory region binding"/>
    <property type="evidence" value="ECO:0007669"/>
    <property type="project" value="TreeGrafter"/>
</dbReference>
<gene>
    <name evidence="9" type="ORF">SAMN04487971_104175</name>
</gene>
<dbReference type="GO" id="GO:0032993">
    <property type="term" value="C:protein-DNA complex"/>
    <property type="evidence" value="ECO:0007669"/>
    <property type="project" value="TreeGrafter"/>
</dbReference>
<accession>A0A1G9G224</accession>
<dbReference type="Proteomes" id="UP000199555">
    <property type="component" value="Unassembled WGS sequence"/>
</dbReference>
<evidence type="ECO:0000256" key="1">
    <source>
        <dbReference type="ARBA" id="ARBA00022553"/>
    </source>
</evidence>
<protein>
    <submittedName>
        <fullName evidence="9">Regulatory protein, luxR family</fullName>
    </submittedName>
</protein>
<evidence type="ECO:0000256" key="4">
    <source>
        <dbReference type="ARBA" id="ARBA00023125"/>
    </source>
</evidence>
<dbReference type="InterPro" id="IPR036388">
    <property type="entry name" value="WH-like_DNA-bd_sf"/>
</dbReference>
<keyword evidence="5" id="KW-0804">Transcription</keyword>
<keyword evidence="2" id="KW-0902">Two-component regulatory system</keyword>
<keyword evidence="1 6" id="KW-0597">Phosphoprotein</keyword>
<dbReference type="InterPro" id="IPR011006">
    <property type="entry name" value="CheY-like_superfamily"/>
</dbReference>
<dbReference type="SMART" id="SM00421">
    <property type="entry name" value="HTH_LUXR"/>
    <property type="match status" value="1"/>
</dbReference>
<evidence type="ECO:0000256" key="5">
    <source>
        <dbReference type="ARBA" id="ARBA00023163"/>
    </source>
</evidence>
<dbReference type="SUPFAM" id="SSF52172">
    <property type="entry name" value="CheY-like"/>
    <property type="match status" value="1"/>
</dbReference>
<dbReference type="PROSITE" id="PS50043">
    <property type="entry name" value="HTH_LUXR_2"/>
    <property type="match status" value="1"/>
</dbReference>
<keyword evidence="4" id="KW-0238">DNA-binding</keyword>
<dbReference type="InterPro" id="IPR016032">
    <property type="entry name" value="Sig_transdc_resp-reg_C-effctor"/>
</dbReference>
<dbReference type="GO" id="GO:0005829">
    <property type="term" value="C:cytosol"/>
    <property type="evidence" value="ECO:0007669"/>
    <property type="project" value="TreeGrafter"/>
</dbReference>
<dbReference type="GO" id="GO:0000156">
    <property type="term" value="F:phosphorelay response regulator activity"/>
    <property type="evidence" value="ECO:0007669"/>
    <property type="project" value="TreeGrafter"/>
</dbReference>